<evidence type="ECO:0000313" key="3">
    <source>
        <dbReference type="EMBL" id="USQ81893.1"/>
    </source>
</evidence>
<dbReference type="PANTHER" id="PTHR21621">
    <property type="entry name" value="RIBOSOMAL PROTEIN S6 MODIFICATION PROTEIN"/>
    <property type="match status" value="1"/>
</dbReference>
<accession>A0ABY4YYN2</accession>
<evidence type="ECO:0000256" key="1">
    <source>
        <dbReference type="PROSITE-ProRule" id="PRU00409"/>
    </source>
</evidence>
<keyword evidence="1" id="KW-0067">ATP-binding</keyword>
<dbReference type="InterPro" id="IPR011761">
    <property type="entry name" value="ATP-grasp"/>
</dbReference>
<keyword evidence="1" id="KW-0547">Nucleotide-binding</keyword>
<evidence type="ECO:0000313" key="4">
    <source>
        <dbReference type="Proteomes" id="UP001056455"/>
    </source>
</evidence>
<dbReference type="Gene3D" id="3.30.470.20">
    <property type="entry name" value="ATP-grasp fold, B domain"/>
    <property type="match status" value="1"/>
</dbReference>
<proteinExistence type="predicted"/>
<dbReference type="EMBL" id="CP099489">
    <property type="protein sequence ID" value="USQ81893.1"/>
    <property type="molecule type" value="Genomic_DNA"/>
</dbReference>
<dbReference type="RefSeq" id="WP_252595429.1">
    <property type="nucleotide sequence ID" value="NZ_CP099489.1"/>
</dbReference>
<reference evidence="3" key="1">
    <citation type="submission" date="2022-06" db="EMBL/GenBank/DDBJ databases">
        <title>Ornithinimicrobium HY1793.</title>
        <authorList>
            <person name="Huang Y."/>
        </authorList>
    </citation>
    <scope>NUCLEOTIDE SEQUENCE</scope>
    <source>
        <strain evidence="3">HY1793</strain>
    </source>
</reference>
<evidence type="ECO:0000259" key="2">
    <source>
        <dbReference type="PROSITE" id="PS50975"/>
    </source>
</evidence>
<dbReference type="Pfam" id="PF05770">
    <property type="entry name" value="Ins134_P3_kin"/>
    <property type="match status" value="1"/>
</dbReference>
<gene>
    <name evidence="3" type="ORF">NF556_09720</name>
</gene>
<name>A0ABY4YYN2_9MICO</name>
<dbReference type="InterPro" id="IPR040464">
    <property type="entry name" value="InsP(3)kin_ATP-grasp"/>
</dbReference>
<dbReference type="SUPFAM" id="SSF56059">
    <property type="entry name" value="Glutathione synthetase ATP-binding domain-like"/>
    <property type="match status" value="1"/>
</dbReference>
<organism evidence="3 4">
    <name type="scientific">Ornithinimicrobium faecis</name>
    <dbReference type="NCBI Taxonomy" id="2934158"/>
    <lineage>
        <taxon>Bacteria</taxon>
        <taxon>Bacillati</taxon>
        <taxon>Actinomycetota</taxon>
        <taxon>Actinomycetes</taxon>
        <taxon>Micrococcales</taxon>
        <taxon>Ornithinimicrobiaceae</taxon>
        <taxon>Ornithinimicrobium</taxon>
    </lineage>
</organism>
<protein>
    <recommendedName>
        <fullName evidence="2">ATP-grasp domain-containing protein</fullName>
    </recommendedName>
</protein>
<dbReference type="PROSITE" id="PS50975">
    <property type="entry name" value="ATP_GRASP"/>
    <property type="match status" value="1"/>
</dbReference>
<dbReference type="Proteomes" id="UP001056455">
    <property type="component" value="Chromosome"/>
</dbReference>
<feature type="domain" description="ATP-grasp" evidence="2">
    <location>
        <begin position="91"/>
        <end position="260"/>
    </location>
</feature>
<keyword evidence="4" id="KW-1185">Reference proteome</keyword>
<dbReference type="PANTHER" id="PTHR21621:SF0">
    <property type="entry name" value="BETA-CITRYLGLUTAMATE SYNTHASE B-RELATED"/>
    <property type="match status" value="1"/>
</dbReference>
<sequence>MSHVAFLLGKAPKVSTIFPEVFDRLAGAGVDTSVHLPHDETIDHDVVASADLVVQRGLNAAAMESVADLHVAGAALINSYAGVLGLVDRVAMLRALEGLPVPATTVVDSWPEVAAAAGERRCVVKSAGGPGRGQSIVVGTADELRIDRGLEPPFLVQDYVMAGEFDHKLYLVGDQVRGLLKPSPLAVGHTTEGAVFTPDTSLVTLARAVRERLDLDFLGVDVLVSEHGPVVVDVNDFPGYRGVDDAAELVAAHLLERLERAA</sequence>